<evidence type="ECO:0000259" key="1">
    <source>
        <dbReference type="PROSITE" id="PS51723"/>
    </source>
</evidence>
<dbReference type="InterPro" id="IPR004954">
    <property type="entry name" value="Mucin-bd"/>
</dbReference>
<dbReference type="NCBIfam" id="NF033510">
    <property type="entry name" value="Ca_tandemer"/>
    <property type="match status" value="1"/>
</dbReference>
<gene>
    <name evidence="2" type="ORF">HCB27_13140</name>
</gene>
<sequence>MRKLLLVFFVSCIFLILGNIKAEAGEIHRKEIFSLEEPTWIFKSGMGRGSYHDRQDLGFILKENTKLKMRQVNTDFNGSLTVRLLGDDSKEEKSVAVTSNWTTIEAGKALVPFVDTPYGEIGPTLEYEIEGDNEQKPLPIYEYGDNQAAFFDTWDNNDGEYGLIINKDFQLLIPKKDKNYARNLRDFPNLDALIEYFNGIFKLNDDMAGFDNSSPTNQVGKNRYFLKADANGAGGAYYGSHWTAQSYDTVKMWLEKGRWGALHEIAHGYQTSLDNRGMYTGEVSNNLFGVQYEYSTYGKGEADRIGWLFGIGYKAQVENNLYTKMVKNFGTYDSADLREKLIFLALLKQKAGNEAFTKLYQEYRADANETGFDINQYTLPNLLNHYYSEHSGFDFTAVFERWGIKLTNSQPAINRDREYTPVASIADIVPENKLPSARLLVDSNVMIRSNFTMVTNAEIAALNLTGNLNIELDTENIQDLKGTKIQIKNGKQVVQEQFIQDNQVQFKNLPNGIYTVNFIGDIMKDYLVKQHYVYVKEAQNQANISVENIKKSDLSNQKIRFLGLGNDQFAEFNTDLQKEQGILSVSATNPHVYFGQNLYASVEVKDVQGNLVYQNKMAGTGVTKGTFKFPLKEGYEIQIEHVEPSRLAPDEPISVRNRINTWTMTEWGLANHQLQNDAEQDFIKKINKSGETLIQDENVKVIPLIYLSEKKNLLFAINHLNEKNKKEYLDKYGELFHTPNYGDNFIFTLKGLGNATFATMDFSTKERLLIVNTNRTMPHWYFPERYATVLVQGIDGTKKYVKNYWGRKNYAAAIDKVNLNLGDYLTVIHEEGAGQRLSIQNKDSQKLLANQKIVRYQLVQDGIKVVSELDVPKLEQDPPKITSFVREGDTSIRGKATPGASVEVLVGNSTPAKTVKADDLGEWEVTVSALLKGELVRVKSTYEGEQLTSPEYKVIAIPIVQSWLGIGETRINGQASPGATIDVLVNGVKKVTVSADASGSWVATVPALELGQNVQIRATTEDRYADSEKYQVDPIHYGDNFNFTLKGLGNATFATMDFSTKERLLTVNTNRTMPHWYFPERYATVLVQGIDGTKKYVKNYWGRKNYAAAIDKVNLSLGDYLTVIHEEGAGQRLSIQNKDSQKLLANQKIVRYQLVQDGIKVVAESDVPKLVQDSPEITSFVKEGDTSIRGKATPGASVEVLVGNSTPAKTTKADDLGEWEVTVSALLKGEQVRVKSTYEGEQLTSPEYKVIALPTIQSWLGIGETRINGQASSRATIDVLVNGVKKATVSADASGSWVATVPALTVGQTVQIRETIEGRYVDSKVYQVDPIHYGDKFKFTLQGLCDVTFATMDFSAKERLLTVNTNRTMPHWYFTERYATILVQGTDGTEKYVKNYWGRKNYAASIDKVNLSLGDYLTLVHEEGAGHRLRIQNTDSQKLLANQKIVRYQLAKDGLKEVTASDVPKLVQDSPKITSFVREGDTSIRGKATPGASMEVLVGNSTPAKTKADDLGEWAVTVSALIKGEAVRAKSTSEGVQLVSPEYKVIVR</sequence>
<proteinExistence type="predicted"/>
<protein>
    <recommendedName>
        <fullName evidence="1">Peptidase M60 domain-containing protein</fullName>
    </recommendedName>
</protein>
<dbReference type="InterPro" id="IPR013783">
    <property type="entry name" value="Ig-like_fold"/>
</dbReference>
<dbReference type="Proteomes" id="UP000541735">
    <property type="component" value="Unassembled WGS sequence"/>
</dbReference>
<dbReference type="Pfam" id="PF13402">
    <property type="entry name" value="Peptidase_M60"/>
    <property type="match status" value="1"/>
</dbReference>
<feature type="domain" description="Peptidase M60" evidence="1">
    <location>
        <begin position="52"/>
        <end position="352"/>
    </location>
</feature>
<dbReference type="EMBL" id="JAARYD010000006">
    <property type="protein sequence ID" value="MBC2177572.1"/>
    <property type="molecule type" value="Genomic_DNA"/>
</dbReference>
<comment type="caution">
    <text evidence="2">The sequence shown here is derived from an EMBL/GenBank/DDBJ whole genome shotgun (WGS) entry which is preliminary data.</text>
</comment>
<dbReference type="PROSITE" id="PS51723">
    <property type="entry name" value="PEPTIDASE_M60"/>
    <property type="match status" value="1"/>
</dbReference>
<dbReference type="Gene3D" id="2.60.40.10">
    <property type="entry name" value="Immunoglobulins"/>
    <property type="match status" value="3"/>
</dbReference>
<dbReference type="InterPro" id="IPR042279">
    <property type="entry name" value="Pep_M60_3"/>
</dbReference>
<dbReference type="SMART" id="SM01276">
    <property type="entry name" value="M60-like"/>
    <property type="match status" value="1"/>
</dbReference>
<reference evidence="2 3" key="1">
    <citation type="submission" date="2020-03" db="EMBL/GenBank/DDBJ databases">
        <title>Soil Listeria distribution.</title>
        <authorList>
            <person name="Liao J."/>
            <person name="Wiedmann M."/>
        </authorList>
    </citation>
    <scope>NUCLEOTIDE SEQUENCE [LARGE SCALE GENOMIC DNA]</scope>
    <source>
        <strain evidence="2 3">FSL L7-0259</strain>
    </source>
</reference>
<dbReference type="Pfam" id="PF03272">
    <property type="entry name" value="Mucin_bdg"/>
    <property type="match status" value="4"/>
</dbReference>
<evidence type="ECO:0000313" key="2">
    <source>
        <dbReference type="EMBL" id="MBC2177572.1"/>
    </source>
</evidence>
<organism evidence="2 3">
    <name type="scientific">Listeria booriae</name>
    <dbReference type="NCBI Taxonomy" id="1552123"/>
    <lineage>
        <taxon>Bacteria</taxon>
        <taxon>Bacillati</taxon>
        <taxon>Bacillota</taxon>
        <taxon>Bacilli</taxon>
        <taxon>Bacillales</taxon>
        <taxon>Listeriaceae</taxon>
        <taxon>Listeria</taxon>
    </lineage>
</organism>
<accession>A0A7X0Z867</accession>
<name>A0A7X0Z867_9LIST</name>
<evidence type="ECO:0000313" key="3">
    <source>
        <dbReference type="Proteomes" id="UP000541735"/>
    </source>
</evidence>
<dbReference type="InterPro" id="IPR031161">
    <property type="entry name" value="Peptidase_M60_dom"/>
</dbReference>
<dbReference type="Gene3D" id="1.10.390.30">
    <property type="entry name" value="Peptidase M60, enhancin-like domain 3"/>
    <property type="match status" value="1"/>
</dbReference>
<dbReference type="Gene3D" id="3.40.390.80">
    <property type="entry name" value="Peptidase M60, enhancin-like domain 2"/>
    <property type="match status" value="1"/>
</dbReference>